<evidence type="ECO:0000313" key="1">
    <source>
        <dbReference type="EMBL" id="PON76608.1"/>
    </source>
</evidence>
<reference evidence="2" key="1">
    <citation type="submission" date="2016-06" db="EMBL/GenBank/DDBJ databases">
        <title>Parallel loss of symbiosis genes in relatives of nitrogen-fixing non-legume Parasponia.</title>
        <authorList>
            <person name="Van Velzen R."/>
            <person name="Holmer R."/>
            <person name="Bu F."/>
            <person name="Rutten L."/>
            <person name="Van Zeijl A."/>
            <person name="Liu W."/>
            <person name="Santuari L."/>
            <person name="Cao Q."/>
            <person name="Sharma T."/>
            <person name="Shen D."/>
            <person name="Roswanjaya Y."/>
            <person name="Wardhani T."/>
            <person name="Kalhor M.S."/>
            <person name="Jansen J."/>
            <person name="Van den Hoogen J."/>
            <person name="Gungor B."/>
            <person name="Hartog M."/>
            <person name="Hontelez J."/>
            <person name="Verver J."/>
            <person name="Yang W.-C."/>
            <person name="Schijlen E."/>
            <person name="Repin R."/>
            <person name="Schilthuizen M."/>
            <person name="Schranz E."/>
            <person name="Heidstra R."/>
            <person name="Miyata K."/>
            <person name="Fedorova E."/>
            <person name="Kohlen W."/>
            <person name="Bisseling T."/>
            <person name="Smit S."/>
            <person name="Geurts R."/>
        </authorList>
    </citation>
    <scope>NUCLEOTIDE SEQUENCE [LARGE SCALE GENOMIC DNA]</scope>
    <source>
        <strain evidence="2">cv. WU1-14</strain>
    </source>
</reference>
<accession>A0A2P5DTJ5</accession>
<sequence>MLNGIQNNMELAFAHSAMMDVLWRQSFDFLNMNLANVIWALEDVYILVEK</sequence>
<dbReference type="Proteomes" id="UP000237105">
    <property type="component" value="Unassembled WGS sequence"/>
</dbReference>
<proteinExistence type="predicted"/>
<feature type="non-terminal residue" evidence="1">
    <location>
        <position position="50"/>
    </location>
</feature>
<evidence type="ECO:0000313" key="2">
    <source>
        <dbReference type="Proteomes" id="UP000237105"/>
    </source>
</evidence>
<dbReference type="AlphaFoldDB" id="A0A2P5DTJ5"/>
<organism evidence="1 2">
    <name type="scientific">Parasponia andersonii</name>
    <name type="common">Sponia andersonii</name>
    <dbReference type="NCBI Taxonomy" id="3476"/>
    <lineage>
        <taxon>Eukaryota</taxon>
        <taxon>Viridiplantae</taxon>
        <taxon>Streptophyta</taxon>
        <taxon>Embryophyta</taxon>
        <taxon>Tracheophyta</taxon>
        <taxon>Spermatophyta</taxon>
        <taxon>Magnoliopsida</taxon>
        <taxon>eudicotyledons</taxon>
        <taxon>Gunneridae</taxon>
        <taxon>Pentapetalae</taxon>
        <taxon>rosids</taxon>
        <taxon>fabids</taxon>
        <taxon>Rosales</taxon>
        <taxon>Cannabaceae</taxon>
        <taxon>Parasponia</taxon>
    </lineage>
</organism>
<dbReference type="EMBL" id="JXTB01000017">
    <property type="protein sequence ID" value="PON76608.1"/>
    <property type="molecule type" value="Genomic_DNA"/>
</dbReference>
<gene>
    <name evidence="1" type="ORF">PanWU01x14_032940</name>
</gene>
<keyword evidence="2" id="KW-1185">Reference proteome</keyword>
<protein>
    <submittedName>
        <fullName evidence="1">Uncharacterized protein</fullName>
    </submittedName>
</protein>
<name>A0A2P5DTJ5_PARAD</name>
<comment type="caution">
    <text evidence="1">The sequence shown here is derived from an EMBL/GenBank/DDBJ whole genome shotgun (WGS) entry which is preliminary data.</text>
</comment>